<evidence type="ECO:0000313" key="2">
    <source>
        <dbReference type="EMBL" id="TVM19733.1"/>
    </source>
</evidence>
<keyword evidence="3" id="KW-1185">Reference proteome</keyword>
<dbReference type="EMBL" id="QMIE01000001">
    <property type="protein sequence ID" value="TVM19733.1"/>
    <property type="molecule type" value="Genomic_DNA"/>
</dbReference>
<dbReference type="OrthoDB" id="9826139at2"/>
<name>A0A7M3MIU8_9BACT</name>
<dbReference type="RefSeq" id="WP_144301198.1">
    <property type="nucleotide sequence ID" value="NZ_QMIE01000001.1"/>
</dbReference>
<comment type="caution">
    <text evidence="2">The sequence shown here is derived from an EMBL/GenBank/DDBJ whole genome shotgun (WGS) entry which is preliminary data.</text>
</comment>
<evidence type="ECO:0000256" key="1">
    <source>
        <dbReference type="SAM" id="MobiDB-lite"/>
    </source>
</evidence>
<gene>
    <name evidence="2" type="ORF">DPQ33_00405</name>
</gene>
<reference evidence="2 3" key="1">
    <citation type="submission" date="2018-06" db="EMBL/GenBank/DDBJ databases">
        <title>Complete genome of Desulfovibrio indonesiensis P37SLT.</title>
        <authorList>
            <person name="Crispim J.S."/>
            <person name="Vidigal P.M.P."/>
            <person name="Silva L.C.F."/>
            <person name="Laguardia C.N."/>
            <person name="Araujo L.C."/>
            <person name="Dias R.S."/>
            <person name="Sousa M.P."/>
            <person name="Paula S.O."/>
            <person name="Silva C."/>
        </authorList>
    </citation>
    <scope>NUCLEOTIDE SEQUENCE [LARGE SCALE GENOMIC DNA]</scope>
    <source>
        <strain evidence="2 3">P37SLT</strain>
    </source>
</reference>
<dbReference type="Proteomes" id="UP000448292">
    <property type="component" value="Unassembled WGS sequence"/>
</dbReference>
<dbReference type="AlphaFoldDB" id="A0A7M3MIU8"/>
<feature type="region of interest" description="Disordered" evidence="1">
    <location>
        <begin position="146"/>
        <end position="167"/>
    </location>
</feature>
<protein>
    <submittedName>
        <fullName evidence="2">Uncharacterized protein</fullName>
    </submittedName>
</protein>
<organism evidence="2 3">
    <name type="scientific">Oceanidesulfovibrio indonesiensis</name>
    <dbReference type="NCBI Taxonomy" id="54767"/>
    <lineage>
        <taxon>Bacteria</taxon>
        <taxon>Pseudomonadati</taxon>
        <taxon>Thermodesulfobacteriota</taxon>
        <taxon>Desulfovibrionia</taxon>
        <taxon>Desulfovibrionales</taxon>
        <taxon>Desulfovibrionaceae</taxon>
        <taxon>Oceanidesulfovibrio</taxon>
    </lineage>
</organism>
<sequence length="167" mass="18919">MRKLVWLSIALMLLIAGGVAAYVFWPEDQARVEEVLDEVGLRRFAQRMLGPGKDAAEPLDEVTKDLGDFQGYMGESMEQKQAQDLLALVNSQPGKERYTITYKIGRTRYTFIIDFRDDALMRLEKTGSHGKNEYWTGYPMERLKSAAEGGSLAETPEGRSPARVYEF</sequence>
<accession>A0A7M3MIU8</accession>
<evidence type="ECO:0000313" key="3">
    <source>
        <dbReference type="Proteomes" id="UP000448292"/>
    </source>
</evidence>
<proteinExistence type="predicted"/>